<protein>
    <submittedName>
        <fullName evidence="7">TetR family transcriptional regulator</fullName>
    </submittedName>
</protein>
<feature type="domain" description="HTH tetR-type" evidence="6">
    <location>
        <begin position="20"/>
        <end position="80"/>
    </location>
</feature>
<keyword evidence="8" id="KW-1185">Reference proteome</keyword>
<reference evidence="8" key="1">
    <citation type="submission" date="2019-10" db="EMBL/GenBank/DDBJ databases">
        <title>Streptomyces sp. nov., a novel actinobacterium isolated from alkaline environment.</title>
        <authorList>
            <person name="Golinska P."/>
        </authorList>
    </citation>
    <scope>NUCLEOTIDE SEQUENCE [LARGE SCALE GENOMIC DNA]</scope>
    <source>
        <strain evidence="8">DSM 42118</strain>
    </source>
</reference>
<dbReference type="InterPro" id="IPR003012">
    <property type="entry name" value="Tet_transcr_reg_TetR"/>
</dbReference>
<dbReference type="RefSeq" id="WP_182606347.1">
    <property type="nucleotide sequence ID" value="NZ_VKHT01000311.1"/>
</dbReference>
<keyword evidence="4" id="KW-0804">Transcription</keyword>
<dbReference type="SUPFAM" id="SSF48498">
    <property type="entry name" value="Tetracyclin repressor-like, C-terminal domain"/>
    <property type="match status" value="1"/>
</dbReference>
<name>A0A7W3TDB7_9ACTN</name>
<dbReference type="PANTHER" id="PTHR30055">
    <property type="entry name" value="HTH-TYPE TRANSCRIPTIONAL REGULATOR RUTR"/>
    <property type="match status" value="1"/>
</dbReference>
<evidence type="ECO:0000256" key="2">
    <source>
        <dbReference type="ARBA" id="ARBA00023015"/>
    </source>
</evidence>
<keyword evidence="1" id="KW-0678">Repressor</keyword>
<dbReference type="GO" id="GO:0000976">
    <property type="term" value="F:transcription cis-regulatory region binding"/>
    <property type="evidence" value="ECO:0007669"/>
    <property type="project" value="TreeGrafter"/>
</dbReference>
<evidence type="ECO:0000259" key="6">
    <source>
        <dbReference type="PROSITE" id="PS50977"/>
    </source>
</evidence>
<dbReference type="GO" id="GO:0045892">
    <property type="term" value="P:negative regulation of DNA-templated transcription"/>
    <property type="evidence" value="ECO:0007669"/>
    <property type="project" value="InterPro"/>
</dbReference>
<dbReference type="PRINTS" id="PR00400">
    <property type="entry name" value="TETREPRESSOR"/>
</dbReference>
<dbReference type="GO" id="GO:0046677">
    <property type="term" value="P:response to antibiotic"/>
    <property type="evidence" value="ECO:0007669"/>
    <property type="project" value="InterPro"/>
</dbReference>
<evidence type="ECO:0000256" key="4">
    <source>
        <dbReference type="ARBA" id="ARBA00023163"/>
    </source>
</evidence>
<organism evidence="7 8">
    <name type="scientific">Streptomyces alkaliphilus</name>
    <dbReference type="NCBI Taxonomy" id="1472722"/>
    <lineage>
        <taxon>Bacteria</taxon>
        <taxon>Bacillati</taxon>
        <taxon>Actinomycetota</taxon>
        <taxon>Actinomycetes</taxon>
        <taxon>Kitasatosporales</taxon>
        <taxon>Streptomycetaceae</taxon>
        <taxon>Streptomyces</taxon>
    </lineage>
</organism>
<evidence type="ECO:0000256" key="5">
    <source>
        <dbReference type="PROSITE-ProRule" id="PRU00335"/>
    </source>
</evidence>
<dbReference type="Pfam" id="PF02909">
    <property type="entry name" value="TetR_C_1"/>
    <property type="match status" value="1"/>
</dbReference>
<dbReference type="InterPro" id="IPR004111">
    <property type="entry name" value="Repressor_TetR_C"/>
</dbReference>
<dbReference type="InterPro" id="IPR009057">
    <property type="entry name" value="Homeodomain-like_sf"/>
</dbReference>
<dbReference type="AlphaFoldDB" id="A0A7W3TDB7"/>
<dbReference type="SUPFAM" id="SSF46689">
    <property type="entry name" value="Homeodomain-like"/>
    <property type="match status" value="1"/>
</dbReference>
<evidence type="ECO:0000256" key="3">
    <source>
        <dbReference type="ARBA" id="ARBA00023125"/>
    </source>
</evidence>
<dbReference type="InterPro" id="IPR050109">
    <property type="entry name" value="HTH-type_TetR-like_transc_reg"/>
</dbReference>
<gene>
    <name evidence="7" type="ORF">FNQ90_11825</name>
</gene>
<dbReference type="InterPro" id="IPR001647">
    <property type="entry name" value="HTH_TetR"/>
</dbReference>
<evidence type="ECO:0000313" key="7">
    <source>
        <dbReference type="EMBL" id="MBB0244774.1"/>
    </source>
</evidence>
<keyword evidence="3 5" id="KW-0238">DNA-binding</keyword>
<proteinExistence type="predicted"/>
<dbReference type="GO" id="GO:0003700">
    <property type="term" value="F:DNA-binding transcription factor activity"/>
    <property type="evidence" value="ECO:0007669"/>
    <property type="project" value="TreeGrafter"/>
</dbReference>
<dbReference type="PANTHER" id="PTHR30055:SF151">
    <property type="entry name" value="TRANSCRIPTIONAL REGULATORY PROTEIN"/>
    <property type="match status" value="1"/>
</dbReference>
<dbReference type="Pfam" id="PF00440">
    <property type="entry name" value="TetR_N"/>
    <property type="match status" value="1"/>
</dbReference>
<dbReference type="Gene3D" id="1.10.10.60">
    <property type="entry name" value="Homeodomain-like"/>
    <property type="match status" value="1"/>
</dbReference>
<dbReference type="Gene3D" id="1.10.357.10">
    <property type="entry name" value="Tetracycline Repressor, domain 2"/>
    <property type="match status" value="1"/>
</dbReference>
<comment type="caution">
    <text evidence="7">The sequence shown here is derived from an EMBL/GenBank/DDBJ whole genome shotgun (WGS) entry which is preliminary data.</text>
</comment>
<dbReference type="PROSITE" id="PS50977">
    <property type="entry name" value="HTH_TETR_2"/>
    <property type="match status" value="1"/>
</dbReference>
<sequence length="220" mass="23933">MVTTAGGGGTTPYRRRRPGGLSRSVIVDAGRRVAEREGLGAVTIRRVASDLSVAPMALYRHVADKRELVVTMLDDVARGLPILPDEGEPRELLALAFVGLRDHLAASPWAVEALRGGEIFGPAVLPHVERVLELLARSGLDERETVDAYWALWWFTFGHLSNLPAALPEGRRERMAQMTRTGTAGLPRVRRMGEMPLDEGAADRAFRAGLEALIEGLLPA</sequence>
<dbReference type="EMBL" id="VKHT01000311">
    <property type="protein sequence ID" value="MBB0244774.1"/>
    <property type="molecule type" value="Genomic_DNA"/>
</dbReference>
<accession>A0A7W3TDB7</accession>
<keyword evidence="2" id="KW-0805">Transcription regulation</keyword>
<dbReference type="Proteomes" id="UP000538929">
    <property type="component" value="Unassembled WGS sequence"/>
</dbReference>
<evidence type="ECO:0000313" key="8">
    <source>
        <dbReference type="Proteomes" id="UP000538929"/>
    </source>
</evidence>
<feature type="DNA-binding region" description="H-T-H motif" evidence="5">
    <location>
        <begin position="43"/>
        <end position="62"/>
    </location>
</feature>
<evidence type="ECO:0000256" key="1">
    <source>
        <dbReference type="ARBA" id="ARBA00022491"/>
    </source>
</evidence>
<dbReference type="InterPro" id="IPR036271">
    <property type="entry name" value="Tet_transcr_reg_TetR-rel_C_sf"/>
</dbReference>